<sequence length="75" mass="9074">MKYCQHCFLVNKTHCVNICVLSLEPGRYVFSQLGEYWYLTHPEYYDPITIISEQEKETITFIKQLLERLKTERIK</sequence>
<protein>
    <submittedName>
        <fullName evidence="1">Uncharacterized protein</fullName>
    </submittedName>
</protein>
<keyword evidence="2" id="KW-1185">Reference proteome</keyword>
<accession>A0A1S6HJG0</accession>
<dbReference type="EMBL" id="CP014782">
    <property type="protein sequence ID" value="AQS35662.1"/>
    <property type="molecule type" value="Genomic_DNA"/>
</dbReference>
<organism evidence="1 2">
    <name type="scientific">Shewanella psychrophila</name>
    <dbReference type="NCBI Taxonomy" id="225848"/>
    <lineage>
        <taxon>Bacteria</taxon>
        <taxon>Pseudomonadati</taxon>
        <taxon>Pseudomonadota</taxon>
        <taxon>Gammaproteobacteria</taxon>
        <taxon>Alteromonadales</taxon>
        <taxon>Shewanellaceae</taxon>
        <taxon>Shewanella</taxon>
    </lineage>
</organism>
<dbReference type="Proteomes" id="UP000189545">
    <property type="component" value="Chromosome"/>
</dbReference>
<evidence type="ECO:0000313" key="1">
    <source>
        <dbReference type="EMBL" id="AQS35662.1"/>
    </source>
</evidence>
<name>A0A1S6HJG0_9GAMM</name>
<reference evidence="1 2" key="1">
    <citation type="submission" date="2016-03" db="EMBL/GenBank/DDBJ databases">
        <title>Complete genome sequence of Shewanella psychrophila WP2, a deep sea bacterium isolated from west Pacific sediment.</title>
        <authorList>
            <person name="Xu G."/>
            <person name="Jian H."/>
        </authorList>
    </citation>
    <scope>NUCLEOTIDE SEQUENCE [LARGE SCALE GENOMIC DNA]</scope>
    <source>
        <strain evidence="1 2">WP2</strain>
    </source>
</reference>
<proteinExistence type="predicted"/>
<gene>
    <name evidence="1" type="ORF">Sps_00458</name>
</gene>
<dbReference type="AlphaFoldDB" id="A0A1S6HJG0"/>
<evidence type="ECO:0000313" key="2">
    <source>
        <dbReference type="Proteomes" id="UP000189545"/>
    </source>
</evidence>
<dbReference type="KEGG" id="spsw:Sps_00458"/>